<dbReference type="EnsemblMetazoa" id="XM_038203507.1">
    <property type="protein sequence ID" value="XP_038059435.1"/>
    <property type="gene ID" value="LOC119730535"/>
</dbReference>
<organism evidence="12 13">
    <name type="scientific">Patiria miniata</name>
    <name type="common">Bat star</name>
    <name type="synonym">Asterina miniata</name>
    <dbReference type="NCBI Taxonomy" id="46514"/>
    <lineage>
        <taxon>Eukaryota</taxon>
        <taxon>Metazoa</taxon>
        <taxon>Echinodermata</taxon>
        <taxon>Eleutherozoa</taxon>
        <taxon>Asterozoa</taxon>
        <taxon>Asteroidea</taxon>
        <taxon>Valvatacea</taxon>
        <taxon>Valvatida</taxon>
        <taxon>Asterinidae</taxon>
        <taxon>Patiria</taxon>
    </lineage>
</organism>
<evidence type="ECO:0000259" key="11">
    <source>
        <dbReference type="PROSITE" id="PS51751"/>
    </source>
</evidence>
<dbReference type="InterPro" id="IPR033118">
    <property type="entry name" value="EXPERA"/>
</dbReference>
<reference evidence="12" key="1">
    <citation type="submission" date="2022-11" db="UniProtKB">
        <authorList>
            <consortium name="EnsemblMetazoa"/>
        </authorList>
    </citation>
    <scope>IDENTIFICATION</scope>
</reference>
<dbReference type="InterPro" id="IPR051987">
    <property type="entry name" value="Sigma-2_receptor-like"/>
</dbReference>
<keyword evidence="13" id="KW-1185">Reference proteome</keyword>
<evidence type="ECO:0000256" key="6">
    <source>
        <dbReference type="ARBA" id="ARBA00022989"/>
    </source>
</evidence>
<comment type="similarity">
    <text evidence="2">Belongs to the TMEM97/sigma-2 receptor family.</text>
</comment>
<dbReference type="InterPro" id="IPR016964">
    <property type="entry name" value="Sigma2_recept"/>
</dbReference>
<comment type="subcellular location">
    <subcellularLocation>
        <location evidence="1">Endoplasmic reticulum membrane</location>
        <topology evidence="1">Multi-pass membrane protein</topology>
    </subcellularLocation>
</comment>
<keyword evidence="7 9" id="KW-0472">Membrane</keyword>
<keyword evidence="6 9" id="KW-1133">Transmembrane helix</keyword>
<evidence type="ECO:0000256" key="4">
    <source>
        <dbReference type="ARBA" id="ARBA00022692"/>
    </source>
</evidence>
<dbReference type="AlphaFoldDB" id="A0A914A6Q3"/>
<sequence length="189" mass="21980">MAKGLTRVLEWVIVVYFASHIIITIFFDSQAIMPSWLYPKVFLDLVRDYCIFMKDEMMADPSAYPWFMSFVYGECLLQFPFFFVATYAFYKGSCKWIRIPAIIYSVHTATTLQAIFAHMFFQDFTNSPHPGPVTLEERLKLAAIYCPYFFLPVLILLLMLFSDDYKPAKSPEKPAVSTGTSRSRKHKTR</sequence>
<feature type="transmembrane region" description="Helical" evidence="9">
    <location>
        <begin position="102"/>
        <end position="121"/>
    </location>
</feature>
<dbReference type="PANTHER" id="PTHR31204:SF1">
    <property type="entry name" value="SIGMA INTRACELLULAR RECEPTOR 2"/>
    <property type="match status" value="1"/>
</dbReference>
<evidence type="ECO:0000313" key="13">
    <source>
        <dbReference type="Proteomes" id="UP000887568"/>
    </source>
</evidence>
<dbReference type="Proteomes" id="UP000887568">
    <property type="component" value="Unplaced"/>
</dbReference>
<feature type="transmembrane region" description="Helical" evidence="9">
    <location>
        <begin position="63"/>
        <end position="90"/>
    </location>
</feature>
<feature type="domain" description="EXPERA" evidence="11">
    <location>
        <begin position="9"/>
        <end position="156"/>
    </location>
</feature>
<feature type="transmembrane region" description="Helical" evidence="9">
    <location>
        <begin position="12"/>
        <end position="33"/>
    </location>
</feature>
<dbReference type="RefSeq" id="XP_038059435.1">
    <property type="nucleotide sequence ID" value="XM_038203507.1"/>
</dbReference>
<evidence type="ECO:0000256" key="2">
    <source>
        <dbReference type="ARBA" id="ARBA00009096"/>
    </source>
</evidence>
<proteinExistence type="inferred from homology"/>
<dbReference type="OMA" id="EFKDPMV"/>
<evidence type="ECO:0000256" key="5">
    <source>
        <dbReference type="ARBA" id="ARBA00022824"/>
    </source>
</evidence>
<accession>A0A914A6Q3</accession>
<keyword evidence="4 9" id="KW-0812">Transmembrane</keyword>
<keyword evidence="5" id="KW-0256">Endoplasmic reticulum</keyword>
<dbReference type="GeneID" id="119730535"/>
<evidence type="ECO:0000256" key="8">
    <source>
        <dbReference type="ARBA" id="ARBA00031073"/>
    </source>
</evidence>
<dbReference type="PIRSF" id="PIRSF031032">
    <property type="entry name" value="TMP_97_prd"/>
    <property type="match status" value="1"/>
</dbReference>
<dbReference type="PROSITE" id="PS51751">
    <property type="entry name" value="EXPERA"/>
    <property type="match status" value="1"/>
</dbReference>
<dbReference type="Pfam" id="PF05241">
    <property type="entry name" value="EBP"/>
    <property type="match status" value="1"/>
</dbReference>
<evidence type="ECO:0000256" key="9">
    <source>
        <dbReference type="PIRNR" id="PIRNR031032"/>
    </source>
</evidence>
<protein>
    <recommendedName>
        <fullName evidence="3">Sigma intracellular receptor 2</fullName>
    </recommendedName>
    <alternativeName>
        <fullName evidence="8">Transmembrane protein 97</fullName>
    </alternativeName>
</protein>
<evidence type="ECO:0000313" key="12">
    <source>
        <dbReference type="EnsemblMetazoa" id="XP_038059435.1"/>
    </source>
</evidence>
<dbReference type="PANTHER" id="PTHR31204">
    <property type="entry name" value="SIGMA INTRACELLULAR RECEPTOR 2"/>
    <property type="match status" value="1"/>
</dbReference>
<feature type="region of interest" description="Disordered" evidence="10">
    <location>
        <begin position="167"/>
        <end position="189"/>
    </location>
</feature>
<dbReference type="OrthoDB" id="433124at2759"/>
<name>A0A914A6Q3_PATMI</name>
<dbReference type="GO" id="GO:0005789">
    <property type="term" value="C:endoplasmic reticulum membrane"/>
    <property type="evidence" value="ECO:0007669"/>
    <property type="project" value="UniProtKB-SubCell"/>
</dbReference>
<evidence type="ECO:0000256" key="7">
    <source>
        <dbReference type="ARBA" id="ARBA00023136"/>
    </source>
</evidence>
<evidence type="ECO:0000256" key="1">
    <source>
        <dbReference type="ARBA" id="ARBA00004477"/>
    </source>
</evidence>
<evidence type="ECO:0000256" key="10">
    <source>
        <dbReference type="SAM" id="MobiDB-lite"/>
    </source>
</evidence>
<evidence type="ECO:0000256" key="3">
    <source>
        <dbReference type="ARBA" id="ARBA00018102"/>
    </source>
</evidence>
<feature type="transmembrane region" description="Helical" evidence="9">
    <location>
        <begin position="141"/>
        <end position="161"/>
    </location>
</feature>